<dbReference type="Proteomes" id="UP000681526">
    <property type="component" value="Unassembled WGS sequence"/>
</dbReference>
<reference evidence="4 5" key="1">
    <citation type="submission" date="2021-04" db="EMBL/GenBank/DDBJ databases">
        <authorList>
            <person name="Rakotoarivonina H."/>
        </authorList>
    </citation>
    <scope>NUCLEOTIDE SEQUENCE [LARGE SCALE GENOMIC DNA]</scope>
    <source>
        <strain evidence="4 5">XE</strain>
    </source>
</reference>
<dbReference type="RefSeq" id="WP_213486760.1">
    <property type="nucleotide sequence ID" value="NZ_CAJRAY010000097.1"/>
</dbReference>
<comment type="similarity">
    <text evidence="1">Belongs to the GTP cyclohydrolase I type 2/NIF3 family.</text>
</comment>
<dbReference type="InterPro" id="IPR036069">
    <property type="entry name" value="DUF34/NIF3_sf"/>
</dbReference>
<dbReference type="EMBL" id="CAJRAY010000097">
    <property type="protein sequence ID" value="CAG5092870.1"/>
    <property type="molecule type" value="Genomic_DNA"/>
</dbReference>
<dbReference type="PANTHER" id="PTHR13799:SF14">
    <property type="entry name" value="GTP CYCLOHYDROLASE 1 TYPE 2 HOMOLOG"/>
    <property type="match status" value="1"/>
</dbReference>
<dbReference type="SUPFAM" id="SSF102705">
    <property type="entry name" value="NIF3 (NGG1p interacting factor 3)-like"/>
    <property type="match status" value="1"/>
</dbReference>
<name>A0ABN7S5K4_THEXY</name>
<evidence type="ECO:0000313" key="4">
    <source>
        <dbReference type="EMBL" id="CAG5092870.1"/>
    </source>
</evidence>
<evidence type="ECO:0000256" key="3">
    <source>
        <dbReference type="ARBA" id="ARBA00022723"/>
    </source>
</evidence>
<evidence type="ECO:0000256" key="2">
    <source>
        <dbReference type="ARBA" id="ARBA00022112"/>
    </source>
</evidence>
<organism evidence="4 5">
    <name type="scientific">Thermobacillus xylanilyticus</name>
    <dbReference type="NCBI Taxonomy" id="76633"/>
    <lineage>
        <taxon>Bacteria</taxon>
        <taxon>Bacillati</taxon>
        <taxon>Bacillota</taxon>
        <taxon>Bacilli</taxon>
        <taxon>Bacillales</taxon>
        <taxon>Paenibacillaceae</taxon>
        <taxon>Thermobacillus</taxon>
    </lineage>
</organism>
<keyword evidence="5" id="KW-1185">Reference proteome</keyword>
<gene>
    <name evidence="4" type="primary">txxe 3737</name>
    <name evidence="4" type="ORF">TXXE_18965</name>
</gene>
<evidence type="ECO:0000313" key="5">
    <source>
        <dbReference type="Proteomes" id="UP000681526"/>
    </source>
</evidence>
<accession>A0ABN7S5K4</accession>
<dbReference type="PANTHER" id="PTHR13799">
    <property type="entry name" value="NGG1 INTERACTING FACTOR 3"/>
    <property type="match status" value="1"/>
</dbReference>
<sequence>MKVQDVIDAIVADCGLGAPLERTCDILVSGRPDMEVTGIVTTFMATVDVIRKTTEIGANMIITHEPTWFNGPDETEWLRNDPVYQAKKKLLEDLGIAVWRFHDHMHFTRPDRIYEGLNRELGWQDCYRPQGTFNHIYEIEERTLADLAVFIKEKLNMDIVRVIGEPDAKCRKIGILVGGGSLGLGRETMPMEFMRDHDLDCVVCGEITEWTLAAYVNDARMLGMNKTMIIIGHERSEEWGMKDIARWLKPLVGGLPVTFIDAGEPFVYL</sequence>
<comment type="caution">
    <text evidence="4">The sequence shown here is derived from an EMBL/GenBank/DDBJ whole genome shotgun (WGS) entry which is preliminary data.</text>
</comment>
<dbReference type="InterPro" id="IPR002678">
    <property type="entry name" value="DUF34/NIF3"/>
</dbReference>
<evidence type="ECO:0000256" key="1">
    <source>
        <dbReference type="ARBA" id="ARBA00006964"/>
    </source>
</evidence>
<dbReference type="Gene3D" id="3.40.1390.30">
    <property type="entry name" value="NIF3 (NGG1p interacting factor 3)-like"/>
    <property type="match status" value="2"/>
</dbReference>
<keyword evidence="3" id="KW-0479">Metal-binding</keyword>
<dbReference type="Pfam" id="PF01784">
    <property type="entry name" value="DUF34_NIF3"/>
    <property type="match status" value="1"/>
</dbReference>
<proteinExistence type="inferred from homology"/>
<protein>
    <recommendedName>
        <fullName evidence="2">GTP cyclohydrolase 1 type 2 homolog</fullName>
    </recommendedName>
</protein>